<reference evidence="2" key="1">
    <citation type="submission" date="2022-11" db="EMBL/GenBank/DDBJ databases">
        <title>Genomics discovery of giant fungal viruses from subsurface oceanic crustal fluids.</title>
        <authorList>
            <person name="Bhattacharjee A.S."/>
            <person name="Schulz F."/>
            <person name="Woyke T."/>
            <person name="Orcutt B.N."/>
            <person name="Matinez Martinez J."/>
        </authorList>
    </citation>
    <scope>NUCLEOTIDE SEQUENCE</scope>
    <source>
        <strain evidence="1">VSAG1.JdFR</strain>
        <strain evidence="2">VSAG8.JdFR</strain>
    </source>
</reference>
<proteinExistence type="predicted"/>
<sequence>MSNFNRPFNFSIPKYPYFFYDMFQGLPNQNFYSTLPPDISLLIHDFSLGSDFSTNYAQQISDNSFIIALSGFNNDSYDFVDNPRFLVDLSSIHRLNSFSITIKTVNGAVAYSYYIDIHPDPSSIYYTTQGFPTNNVDNSNTIIFVQNLSGITTKFISNNSDNRNNPIYRFNQPDLRHPWDTDIRLPSGIEGTTDICANQILDAMYTIGNDNLPFSNFFTNNNAYKASSGFSAFPGLNGDDTNVQFYYDIIKRFFPNIENDSGSYFFYNKFYFNYNIANPIPANNLLRISQSDHESNITKIVQGSRPNPIPSQGVNDPSSISINGTLGSNSSDFNNICSIINGYNFDTFTYDPNNIFGIEGLPSFIEAITKVNNKNLTQNQLYNLYVTRNIRVLSDISFGPKFSDLSNAPLGRPSLDCSIRDTSNISDVINVNNFQWFTDLKYVANNYKHLLNTPGVASSGLTDSNKTILNRFLYNNLFPERSNKKKYAYLANKKIKHTTRIFPPQFVTKQETCNKLKMRFN</sequence>
<evidence type="ECO:0000313" key="2">
    <source>
        <dbReference type="EMBL" id="UZT29240.1"/>
    </source>
</evidence>
<name>A0A9E8GBC6_9VIRU</name>
<dbReference type="EMBL" id="OP765507">
    <property type="protein sequence ID" value="UZT28888.1"/>
    <property type="molecule type" value="Genomic_DNA"/>
</dbReference>
<accession>A0A9E8GBC6</accession>
<organism evidence="2">
    <name type="scientific">Nucleocytoviricota sp</name>
    <dbReference type="NCBI Taxonomy" id="2809609"/>
    <lineage>
        <taxon>Viruses</taxon>
        <taxon>Varidnaviria</taxon>
        <taxon>Bamfordvirae</taxon>
        <taxon>Nucleocytoviricota</taxon>
    </lineage>
</organism>
<evidence type="ECO:0000313" key="1">
    <source>
        <dbReference type="EMBL" id="UZT28888.1"/>
    </source>
</evidence>
<dbReference type="EMBL" id="OP765584">
    <property type="protein sequence ID" value="UZT29240.1"/>
    <property type="molecule type" value="Genomic_DNA"/>
</dbReference>
<protein>
    <submittedName>
        <fullName evidence="2">Uncharacterized protein</fullName>
    </submittedName>
</protein>